<gene>
    <name evidence="9" type="ORF">FYJ74_06055</name>
</gene>
<proteinExistence type="predicted"/>
<evidence type="ECO:0000256" key="7">
    <source>
        <dbReference type="SAM" id="Phobius"/>
    </source>
</evidence>
<dbReference type="InterPro" id="IPR004681">
    <property type="entry name" value="TRAP_DctM"/>
</dbReference>
<keyword evidence="5 7" id="KW-1133">Transmembrane helix</keyword>
<evidence type="ECO:0000259" key="8">
    <source>
        <dbReference type="Pfam" id="PF06808"/>
    </source>
</evidence>
<accession>A0A6L5YBA3</accession>
<dbReference type="GO" id="GO:0005886">
    <property type="term" value="C:plasma membrane"/>
    <property type="evidence" value="ECO:0007669"/>
    <property type="project" value="UniProtKB-SubCell"/>
</dbReference>
<keyword evidence="3" id="KW-0997">Cell inner membrane</keyword>
<feature type="transmembrane region" description="Helical" evidence="7">
    <location>
        <begin position="212"/>
        <end position="233"/>
    </location>
</feature>
<feature type="transmembrane region" description="Helical" evidence="7">
    <location>
        <begin position="391"/>
        <end position="412"/>
    </location>
</feature>
<dbReference type="InterPro" id="IPR010656">
    <property type="entry name" value="DctM"/>
</dbReference>
<comment type="subcellular location">
    <subcellularLocation>
        <location evidence="1">Cell inner membrane</location>
        <topology evidence="1">Multi-pass membrane protein</topology>
    </subcellularLocation>
</comment>
<organism evidence="9 10">
    <name type="scientific">Pyramidobacter porci</name>
    <dbReference type="NCBI Taxonomy" id="2605789"/>
    <lineage>
        <taxon>Bacteria</taxon>
        <taxon>Thermotogati</taxon>
        <taxon>Synergistota</taxon>
        <taxon>Synergistia</taxon>
        <taxon>Synergistales</taxon>
        <taxon>Dethiosulfovibrionaceae</taxon>
        <taxon>Pyramidobacter</taxon>
    </lineage>
</organism>
<keyword evidence="10" id="KW-1185">Reference proteome</keyword>
<dbReference type="RefSeq" id="WP_154528685.1">
    <property type="nucleotide sequence ID" value="NZ_VUNH01000005.1"/>
</dbReference>
<evidence type="ECO:0000313" key="9">
    <source>
        <dbReference type="EMBL" id="MST55596.1"/>
    </source>
</evidence>
<dbReference type="Pfam" id="PF06808">
    <property type="entry name" value="DctM"/>
    <property type="match status" value="1"/>
</dbReference>
<dbReference type="EMBL" id="VUNH01000005">
    <property type="protein sequence ID" value="MST55596.1"/>
    <property type="molecule type" value="Genomic_DNA"/>
</dbReference>
<feature type="transmembrane region" description="Helical" evidence="7">
    <location>
        <begin position="240"/>
        <end position="258"/>
    </location>
</feature>
<evidence type="ECO:0000256" key="4">
    <source>
        <dbReference type="ARBA" id="ARBA00022692"/>
    </source>
</evidence>
<name>A0A6L5YBA3_9BACT</name>
<feature type="transmembrane region" description="Helical" evidence="7">
    <location>
        <begin position="312"/>
        <end position="342"/>
    </location>
</feature>
<feature type="transmembrane region" description="Helical" evidence="7">
    <location>
        <begin position="92"/>
        <end position="114"/>
    </location>
</feature>
<evidence type="ECO:0000256" key="3">
    <source>
        <dbReference type="ARBA" id="ARBA00022519"/>
    </source>
</evidence>
<dbReference type="NCBIfam" id="TIGR00786">
    <property type="entry name" value="dctM"/>
    <property type="match status" value="1"/>
</dbReference>
<feature type="transmembrane region" description="Helical" evidence="7">
    <location>
        <begin position="169"/>
        <end position="192"/>
    </location>
</feature>
<evidence type="ECO:0000256" key="6">
    <source>
        <dbReference type="ARBA" id="ARBA00023136"/>
    </source>
</evidence>
<evidence type="ECO:0000256" key="5">
    <source>
        <dbReference type="ARBA" id="ARBA00022989"/>
    </source>
</evidence>
<dbReference type="Proteomes" id="UP000473699">
    <property type="component" value="Unassembled WGS sequence"/>
</dbReference>
<feature type="transmembrane region" description="Helical" evidence="7">
    <location>
        <begin position="270"/>
        <end position="291"/>
    </location>
</feature>
<keyword evidence="4 7" id="KW-0812">Transmembrane</keyword>
<protein>
    <submittedName>
        <fullName evidence="9">TRAP transporter large permease</fullName>
    </submittedName>
</protein>
<evidence type="ECO:0000256" key="1">
    <source>
        <dbReference type="ARBA" id="ARBA00004429"/>
    </source>
</evidence>
<feature type="transmembrane region" description="Helical" evidence="7">
    <location>
        <begin position="53"/>
        <end position="71"/>
    </location>
</feature>
<comment type="caution">
    <text evidence="9">The sequence shown here is derived from an EMBL/GenBank/DDBJ whole genome shotgun (WGS) entry which is preliminary data.</text>
</comment>
<dbReference type="GO" id="GO:0022857">
    <property type="term" value="F:transmembrane transporter activity"/>
    <property type="evidence" value="ECO:0007669"/>
    <property type="project" value="TreeGrafter"/>
</dbReference>
<dbReference type="PANTHER" id="PTHR33362:SF5">
    <property type="entry name" value="C4-DICARBOXYLATE TRAP TRANSPORTER LARGE PERMEASE PROTEIN DCTM"/>
    <property type="match status" value="1"/>
</dbReference>
<evidence type="ECO:0000313" key="10">
    <source>
        <dbReference type="Proteomes" id="UP000473699"/>
    </source>
</evidence>
<dbReference type="AlphaFoldDB" id="A0A6L5YBA3"/>
<sequence length="426" mass="45081">MTVFLMCALLALLFGSVPIFVALAAAVLASMLLFTGLDPMVLAQRMFGGLDKFSLMSMPFFIFAANLMDTGGLSKRILKWTRSLVGARKGGLAYTTQCTCMIFGALCGSSPATVVAMGRVLYPELIESGYPQDFSAGLITSSGSVALIIPPSVTLIMYAAATGVSVGSLFMSGVSAGIVYGLATVVYIWYFARHHDLRVSAPSSRGEIVRNTLEAGWSLMVPVIILGGIYCGVFTPTEAAGISAVYALFVGVAVYREITWAKLFDVCLRSAVTCAQVMILVAAATSFAWFLTVARIPQMVTAAIIENVKTPWAFIAMVNVILLVVGMFMEGIAAIVILAPLFFPIAQQMGIDPLHLGIVMVSNLALGNFTPPFGLNLFVAAGVTGLPMSKIIGAVTKFIVVSIVGLLVISYVPSLSTFLPALVYGR</sequence>
<keyword evidence="6 7" id="KW-0472">Membrane</keyword>
<evidence type="ECO:0000256" key="2">
    <source>
        <dbReference type="ARBA" id="ARBA00022475"/>
    </source>
</evidence>
<keyword evidence="2" id="KW-1003">Cell membrane</keyword>
<feature type="domain" description="TRAP C4-dicarboxylate transport system permease DctM subunit" evidence="8">
    <location>
        <begin position="7"/>
        <end position="414"/>
    </location>
</feature>
<reference evidence="9 10" key="1">
    <citation type="submission" date="2019-08" db="EMBL/GenBank/DDBJ databases">
        <title>In-depth cultivation of the pig gut microbiome towards novel bacterial diversity and tailored functional studies.</title>
        <authorList>
            <person name="Wylensek D."/>
            <person name="Hitch T.C.A."/>
            <person name="Clavel T."/>
        </authorList>
    </citation>
    <scope>NUCLEOTIDE SEQUENCE [LARGE SCALE GENOMIC DNA]</scope>
    <source>
        <strain evidence="9 10">SM-530-WT-4B</strain>
    </source>
</reference>
<feature type="transmembrane region" description="Helical" evidence="7">
    <location>
        <begin position="134"/>
        <end position="157"/>
    </location>
</feature>
<dbReference type="PANTHER" id="PTHR33362">
    <property type="entry name" value="SIALIC ACID TRAP TRANSPORTER PERMEASE PROTEIN SIAT-RELATED"/>
    <property type="match status" value="1"/>
</dbReference>
<feature type="transmembrane region" description="Helical" evidence="7">
    <location>
        <begin position="354"/>
        <end position="379"/>
    </location>
</feature>
<dbReference type="PIRSF" id="PIRSF006066">
    <property type="entry name" value="HI0050"/>
    <property type="match status" value="1"/>
</dbReference>